<evidence type="ECO:0000256" key="7">
    <source>
        <dbReference type="PROSITE-ProRule" id="PRU00042"/>
    </source>
</evidence>
<keyword evidence="12" id="KW-1185">Reference proteome</keyword>
<evidence type="ECO:0000313" key="12">
    <source>
        <dbReference type="Proteomes" id="UP000490939"/>
    </source>
</evidence>
<dbReference type="Gene3D" id="3.30.160.60">
    <property type="entry name" value="Classic Zinc Finger"/>
    <property type="match status" value="2"/>
</dbReference>
<keyword evidence="5" id="KW-0862">Zinc</keyword>
<dbReference type="Proteomes" id="UP000490939">
    <property type="component" value="Unassembled WGS sequence"/>
</dbReference>
<dbReference type="OrthoDB" id="10018191at2759"/>
<evidence type="ECO:0000313" key="10">
    <source>
        <dbReference type="EMBL" id="KAE9994830.1"/>
    </source>
</evidence>
<keyword evidence="2" id="KW-0479">Metal-binding</keyword>
<dbReference type="PROSITE" id="PS50157">
    <property type="entry name" value="ZINC_FINGER_C2H2_2"/>
    <property type="match status" value="2"/>
</dbReference>
<evidence type="ECO:0000256" key="4">
    <source>
        <dbReference type="ARBA" id="ARBA00022771"/>
    </source>
</evidence>
<comment type="subcellular location">
    <subcellularLocation>
        <location evidence="1">Nucleus</location>
    </subcellularLocation>
</comment>
<dbReference type="GO" id="GO:0008270">
    <property type="term" value="F:zinc ion binding"/>
    <property type="evidence" value="ECO:0007669"/>
    <property type="project" value="UniProtKB-KW"/>
</dbReference>
<keyword evidence="3" id="KW-0677">Repeat</keyword>
<evidence type="ECO:0000256" key="1">
    <source>
        <dbReference type="ARBA" id="ARBA00004123"/>
    </source>
</evidence>
<evidence type="ECO:0000256" key="6">
    <source>
        <dbReference type="ARBA" id="ARBA00023242"/>
    </source>
</evidence>
<name>A0A8H3VV97_VENIN</name>
<accession>A0A8H3VV97</accession>
<keyword evidence="6" id="KW-0539">Nucleus</keyword>
<evidence type="ECO:0000313" key="9">
    <source>
        <dbReference type="EMBL" id="KAE9966351.1"/>
    </source>
</evidence>
<evidence type="ECO:0000259" key="8">
    <source>
        <dbReference type="PROSITE" id="PS50157"/>
    </source>
</evidence>
<dbReference type="AlphaFoldDB" id="A0A8H3VV97"/>
<dbReference type="SMART" id="SM00355">
    <property type="entry name" value="ZnF_C2H2"/>
    <property type="match status" value="2"/>
</dbReference>
<dbReference type="GO" id="GO:0000978">
    <property type="term" value="F:RNA polymerase II cis-regulatory region sequence-specific DNA binding"/>
    <property type="evidence" value="ECO:0007669"/>
    <property type="project" value="InterPro"/>
</dbReference>
<dbReference type="GO" id="GO:0005634">
    <property type="term" value="C:nucleus"/>
    <property type="evidence" value="ECO:0007669"/>
    <property type="project" value="UniProtKB-SubCell"/>
</dbReference>
<proteinExistence type="predicted"/>
<evidence type="ECO:0000313" key="11">
    <source>
        <dbReference type="Proteomes" id="UP000447873"/>
    </source>
</evidence>
<comment type="caution">
    <text evidence="10">The sequence shown here is derived from an EMBL/GenBank/DDBJ whole genome shotgun (WGS) entry which is preliminary data.</text>
</comment>
<dbReference type="SUPFAM" id="SSF57667">
    <property type="entry name" value="beta-beta-alpha zinc fingers"/>
    <property type="match status" value="1"/>
</dbReference>
<dbReference type="InterPro" id="IPR051059">
    <property type="entry name" value="VerF-like"/>
</dbReference>
<dbReference type="GO" id="GO:0000785">
    <property type="term" value="C:chromatin"/>
    <property type="evidence" value="ECO:0007669"/>
    <property type="project" value="TreeGrafter"/>
</dbReference>
<protein>
    <recommendedName>
        <fullName evidence="8">C2H2-type domain-containing protein</fullName>
    </recommendedName>
</protein>
<gene>
    <name evidence="10" type="ORF">EG327_000043</name>
    <name evidence="9" type="ORF">EG328_008992</name>
</gene>
<dbReference type="GO" id="GO:0000981">
    <property type="term" value="F:DNA-binding transcription factor activity, RNA polymerase II-specific"/>
    <property type="evidence" value="ECO:0007669"/>
    <property type="project" value="InterPro"/>
</dbReference>
<reference evidence="10 12" key="1">
    <citation type="submission" date="2019-07" db="EMBL/GenBank/DDBJ databases">
        <title>Venturia inaequalis Genome Resource.</title>
        <authorList>
            <person name="Lichtner F.J."/>
        </authorList>
    </citation>
    <scope>NUCLEOTIDE SEQUENCE [LARGE SCALE GENOMIC DNA]</scope>
    <source>
        <strain evidence="9 11">120213</strain>
        <strain evidence="10 12">DMI_063113</strain>
    </source>
</reference>
<evidence type="ECO:0000256" key="3">
    <source>
        <dbReference type="ARBA" id="ARBA00022737"/>
    </source>
</evidence>
<feature type="domain" description="C2H2-type" evidence="8">
    <location>
        <begin position="8"/>
        <end position="35"/>
    </location>
</feature>
<dbReference type="EMBL" id="WNWR01000001">
    <property type="protein sequence ID" value="KAE9994830.1"/>
    <property type="molecule type" value="Genomic_DNA"/>
</dbReference>
<dbReference type="PANTHER" id="PTHR40626:SF11">
    <property type="entry name" value="ZINC FINGER PROTEIN YPR022C"/>
    <property type="match status" value="1"/>
</dbReference>
<sequence length="241" mass="27101">MESPRKKYKCSHCARGFARSEHCSRHERTHTKEKPFACRHCNKTYGRKDLVKRHEETIHADRRRGLGRAIHGPVQVPTPPSDEGSHIDSADHALQHVDLELPLANQVQLSPAFDSGSVAHLDYDFGTVLTQQPVPDYAIDPALDLLQFTMMHDDMMGFPPQPYHFISQEQPQIFDARPSKRMRPNDAAGIYSAEFSAAPGFEPLEQSSPEAFAITAEGWHYPCLSVGEFAGRNMHLPTAFE</sequence>
<dbReference type="PANTHER" id="PTHR40626">
    <property type="entry name" value="MIP31509P"/>
    <property type="match status" value="1"/>
</dbReference>
<dbReference type="PROSITE" id="PS00028">
    <property type="entry name" value="ZINC_FINGER_C2H2_1"/>
    <property type="match status" value="2"/>
</dbReference>
<dbReference type="InterPro" id="IPR013087">
    <property type="entry name" value="Znf_C2H2_type"/>
</dbReference>
<dbReference type="Proteomes" id="UP000447873">
    <property type="component" value="Unassembled WGS sequence"/>
</dbReference>
<dbReference type="InterPro" id="IPR036236">
    <property type="entry name" value="Znf_C2H2_sf"/>
</dbReference>
<keyword evidence="4 7" id="KW-0863">Zinc-finger</keyword>
<feature type="domain" description="C2H2-type" evidence="8">
    <location>
        <begin position="36"/>
        <end position="64"/>
    </location>
</feature>
<evidence type="ECO:0000256" key="2">
    <source>
        <dbReference type="ARBA" id="ARBA00022723"/>
    </source>
</evidence>
<evidence type="ECO:0000256" key="5">
    <source>
        <dbReference type="ARBA" id="ARBA00022833"/>
    </source>
</evidence>
<organism evidence="10 12">
    <name type="scientific">Venturia inaequalis</name>
    <name type="common">Apple scab fungus</name>
    <dbReference type="NCBI Taxonomy" id="5025"/>
    <lineage>
        <taxon>Eukaryota</taxon>
        <taxon>Fungi</taxon>
        <taxon>Dikarya</taxon>
        <taxon>Ascomycota</taxon>
        <taxon>Pezizomycotina</taxon>
        <taxon>Dothideomycetes</taxon>
        <taxon>Pleosporomycetidae</taxon>
        <taxon>Venturiales</taxon>
        <taxon>Venturiaceae</taxon>
        <taxon>Venturia</taxon>
    </lineage>
</organism>
<dbReference type="EMBL" id="WNWS01000522">
    <property type="protein sequence ID" value="KAE9966351.1"/>
    <property type="molecule type" value="Genomic_DNA"/>
</dbReference>